<accession>A0ABX2JJS6</accession>
<evidence type="ECO:0000313" key="1">
    <source>
        <dbReference type="EMBL" id="NTS64138.1"/>
    </source>
</evidence>
<proteinExistence type="predicted"/>
<name>A0ABX2JJS6_9SPHN</name>
<dbReference type="EMBL" id="JABULH010000001">
    <property type="protein sequence ID" value="NTS64138.1"/>
    <property type="molecule type" value="Genomic_DNA"/>
</dbReference>
<comment type="caution">
    <text evidence="1">The sequence shown here is derived from an EMBL/GenBank/DDBJ whole genome shotgun (WGS) entry which is preliminary data.</text>
</comment>
<sequence length="175" mass="19860">MVGDPKTLHDLARVDGAVHVQCRVCGHVELKDREEMIRGRLFHRLSCDWEVVCRSQRCGSPKCDSADVRVSVAPYSQDMDVLKRRRGAMITIGLALHILHRSSYSATQAGIPVEAVRLVLRALHPFVGDRSLLERYWELYSRERAPHETLTLPFGWIVQRLVARGYSVPGEMRTG</sequence>
<evidence type="ECO:0008006" key="3">
    <source>
        <dbReference type="Google" id="ProtNLM"/>
    </source>
</evidence>
<keyword evidence="2" id="KW-1185">Reference proteome</keyword>
<evidence type="ECO:0000313" key="2">
    <source>
        <dbReference type="Proteomes" id="UP000621447"/>
    </source>
</evidence>
<dbReference type="Proteomes" id="UP000621447">
    <property type="component" value="Unassembled WGS sequence"/>
</dbReference>
<dbReference type="RefSeq" id="WP_174192190.1">
    <property type="nucleotide sequence ID" value="NZ_JABULH010000001.1"/>
</dbReference>
<gene>
    <name evidence="1" type="ORF">HRV97_03050</name>
</gene>
<organism evidence="1 2">
    <name type="scientific">Sphingomonas hominis</name>
    <dbReference type="NCBI Taxonomy" id="2741495"/>
    <lineage>
        <taxon>Bacteria</taxon>
        <taxon>Pseudomonadati</taxon>
        <taxon>Pseudomonadota</taxon>
        <taxon>Alphaproteobacteria</taxon>
        <taxon>Sphingomonadales</taxon>
        <taxon>Sphingomonadaceae</taxon>
        <taxon>Sphingomonas</taxon>
    </lineage>
</organism>
<reference evidence="1 2" key="1">
    <citation type="submission" date="2020-06" db="EMBL/GenBank/DDBJ databases">
        <title>Sphingomonas hominis sp. nov., a member of the Sphingomonas, isolated from the hair of a 22-year-old girl.</title>
        <authorList>
            <person name="Zhang D.-F."/>
            <person name="Cui X.-W."/>
        </authorList>
    </citation>
    <scope>NUCLEOTIDE SEQUENCE [LARGE SCALE GENOMIC DNA]</scope>
    <source>
        <strain evidence="1 2">HHU CXW</strain>
    </source>
</reference>
<protein>
    <recommendedName>
        <fullName evidence="3">Transposase</fullName>
    </recommendedName>
</protein>